<evidence type="ECO:0000256" key="1">
    <source>
        <dbReference type="ARBA" id="ARBA00004123"/>
    </source>
</evidence>
<keyword evidence="7" id="KW-0238">DNA-binding</keyword>
<evidence type="ECO:0000256" key="10">
    <source>
        <dbReference type="ARBA" id="ARBA00072989"/>
    </source>
</evidence>
<evidence type="ECO:0000259" key="13">
    <source>
        <dbReference type="Pfam" id="PF20789"/>
    </source>
</evidence>
<dbReference type="Pfam" id="PF05181">
    <property type="entry name" value="XPA_C"/>
    <property type="match status" value="1"/>
</dbReference>
<dbReference type="InterPro" id="IPR037129">
    <property type="entry name" value="XPA_sf"/>
</dbReference>
<evidence type="ECO:0000256" key="5">
    <source>
        <dbReference type="ARBA" id="ARBA00022771"/>
    </source>
</evidence>
<feature type="domain" description="Acyl-CoA thioesterase-like C-terminal" evidence="13">
    <location>
        <begin position="367"/>
        <end position="404"/>
    </location>
</feature>
<evidence type="ECO:0000256" key="11">
    <source>
        <dbReference type="SAM" id="MobiDB-lite"/>
    </source>
</evidence>
<dbReference type="Pfam" id="PF20789">
    <property type="entry name" value="4HBT_3C"/>
    <property type="match status" value="1"/>
</dbReference>
<comment type="caution">
    <text evidence="14">The sequence shown here is derived from an EMBL/GenBank/DDBJ whole genome shotgun (WGS) entry which is preliminary data.</text>
</comment>
<evidence type="ECO:0000256" key="2">
    <source>
        <dbReference type="ARBA" id="ARBA00005548"/>
    </source>
</evidence>
<dbReference type="GO" id="GO:0006284">
    <property type="term" value="P:base-excision repair"/>
    <property type="evidence" value="ECO:0007669"/>
    <property type="project" value="TreeGrafter"/>
</dbReference>
<comment type="similarity">
    <text evidence="2">Belongs to the XPA family.</text>
</comment>
<dbReference type="CDD" id="cd00556">
    <property type="entry name" value="Thioesterase_II"/>
    <property type="match status" value="1"/>
</dbReference>
<dbReference type="OrthoDB" id="68328at2759"/>
<evidence type="ECO:0000256" key="6">
    <source>
        <dbReference type="ARBA" id="ARBA00022833"/>
    </source>
</evidence>
<keyword evidence="8" id="KW-0234">DNA repair</keyword>
<accession>A0A2R6NL98</accession>
<keyword evidence="9" id="KW-0539">Nucleus</keyword>
<dbReference type="GO" id="GO:0000715">
    <property type="term" value="P:nucleotide-excision repair, DNA damage recognition"/>
    <property type="evidence" value="ECO:0007669"/>
    <property type="project" value="TreeGrafter"/>
</dbReference>
<reference evidence="14 15" key="1">
    <citation type="submission" date="2018-02" db="EMBL/GenBank/DDBJ databases">
        <title>Genome sequence of the basidiomycete white-rot fungus Phlebia centrifuga.</title>
        <authorList>
            <person name="Granchi Z."/>
            <person name="Peng M."/>
            <person name="de Vries R.P."/>
            <person name="Hilden K."/>
            <person name="Makela M.R."/>
            <person name="Grigoriev I."/>
            <person name="Riley R."/>
        </authorList>
    </citation>
    <scope>NUCLEOTIDE SEQUENCE [LARGE SCALE GENOMIC DNA]</scope>
    <source>
        <strain evidence="14 15">FBCC195</strain>
    </source>
</reference>
<feature type="domain" description="XPA C-terminal" evidence="12">
    <location>
        <begin position="181"/>
        <end position="231"/>
    </location>
</feature>
<feature type="compositionally biased region" description="Basic and acidic residues" evidence="11">
    <location>
        <begin position="29"/>
        <end position="49"/>
    </location>
</feature>
<comment type="subcellular location">
    <subcellularLocation>
        <location evidence="1">Nucleus</location>
    </subcellularLocation>
</comment>
<dbReference type="SUPFAM" id="SSF46955">
    <property type="entry name" value="Putative DNA-binding domain"/>
    <property type="match status" value="1"/>
</dbReference>
<name>A0A2R6NL98_9APHY</name>
<evidence type="ECO:0000256" key="9">
    <source>
        <dbReference type="ARBA" id="ARBA00023242"/>
    </source>
</evidence>
<dbReference type="FunFam" id="3.90.530.10:FF:000003">
    <property type="entry name" value="Dna repair rad14 protein"/>
    <property type="match status" value="1"/>
</dbReference>
<keyword evidence="3" id="KW-0479">Metal-binding</keyword>
<dbReference type="SUPFAM" id="SSF54637">
    <property type="entry name" value="Thioesterase/thiol ester dehydrase-isomerase"/>
    <property type="match status" value="2"/>
</dbReference>
<dbReference type="InterPro" id="IPR042171">
    <property type="entry name" value="Acyl-CoA_hotdog"/>
</dbReference>
<protein>
    <recommendedName>
        <fullName evidence="10">DNA repair protein RAD14</fullName>
    </recommendedName>
</protein>
<organism evidence="14 15">
    <name type="scientific">Hermanssonia centrifuga</name>
    <dbReference type="NCBI Taxonomy" id="98765"/>
    <lineage>
        <taxon>Eukaryota</taxon>
        <taxon>Fungi</taxon>
        <taxon>Dikarya</taxon>
        <taxon>Basidiomycota</taxon>
        <taxon>Agaricomycotina</taxon>
        <taxon>Agaricomycetes</taxon>
        <taxon>Polyporales</taxon>
        <taxon>Meruliaceae</taxon>
        <taxon>Hermanssonia</taxon>
    </lineage>
</organism>
<dbReference type="GO" id="GO:1901255">
    <property type="term" value="P:nucleotide-excision repair involved in interstrand cross-link repair"/>
    <property type="evidence" value="ECO:0007669"/>
    <property type="project" value="TreeGrafter"/>
</dbReference>
<feature type="region of interest" description="Disordered" evidence="11">
    <location>
        <begin position="1"/>
        <end position="88"/>
    </location>
</feature>
<dbReference type="Proteomes" id="UP000186601">
    <property type="component" value="Unassembled WGS sequence"/>
</dbReference>
<evidence type="ECO:0000313" key="15">
    <source>
        <dbReference type="Proteomes" id="UP000186601"/>
    </source>
</evidence>
<evidence type="ECO:0000259" key="12">
    <source>
        <dbReference type="Pfam" id="PF05181"/>
    </source>
</evidence>
<dbReference type="GO" id="GO:0008270">
    <property type="term" value="F:zinc ion binding"/>
    <property type="evidence" value="ECO:0007669"/>
    <property type="project" value="UniProtKB-KW"/>
</dbReference>
<dbReference type="InterPro" id="IPR009061">
    <property type="entry name" value="DNA-bd_dom_put_sf"/>
</dbReference>
<dbReference type="GO" id="GO:0070914">
    <property type="term" value="P:UV-damage excision repair"/>
    <property type="evidence" value="ECO:0007669"/>
    <property type="project" value="TreeGrafter"/>
</dbReference>
<dbReference type="PROSITE" id="PS00753">
    <property type="entry name" value="XPA_2"/>
    <property type="match status" value="1"/>
</dbReference>
<dbReference type="Gene3D" id="2.40.160.210">
    <property type="entry name" value="Acyl-CoA thioesterase, double hotdog domain"/>
    <property type="match status" value="2"/>
</dbReference>
<dbReference type="CDD" id="cd21077">
    <property type="entry name" value="DBD_Rad14"/>
    <property type="match status" value="1"/>
</dbReference>
<evidence type="ECO:0000313" key="14">
    <source>
        <dbReference type="EMBL" id="PSR73157.1"/>
    </source>
</evidence>
<dbReference type="GO" id="GO:0003684">
    <property type="term" value="F:damaged DNA binding"/>
    <property type="evidence" value="ECO:0007669"/>
    <property type="project" value="InterPro"/>
</dbReference>
<dbReference type="GO" id="GO:0000110">
    <property type="term" value="C:nucleotide-excision repair factor 1 complex"/>
    <property type="evidence" value="ECO:0007669"/>
    <property type="project" value="TreeGrafter"/>
</dbReference>
<dbReference type="InterPro" id="IPR000465">
    <property type="entry name" value="XPA/RAD14"/>
</dbReference>
<proteinExistence type="inferred from homology"/>
<evidence type="ECO:0000256" key="4">
    <source>
        <dbReference type="ARBA" id="ARBA00022763"/>
    </source>
</evidence>
<dbReference type="AlphaFoldDB" id="A0A2R6NL98"/>
<dbReference type="InterPro" id="IPR029069">
    <property type="entry name" value="HotDog_dom_sf"/>
</dbReference>
<dbReference type="STRING" id="98765.A0A2R6NL98"/>
<dbReference type="NCBIfam" id="TIGR00598">
    <property type="entry name" value="rad14"/>
    <property type="match status" value="1"/>
</dbReference>
<keyword evidence="4" id="KW-0227">DNA damage</keyword>
<evidence type="ECO:0000256" key="7">
    <source>
        <dbReference type="ARBA" id="ARBA00023125"/>
    </source>
</evidence>
<feature type="compositionally biased region" description="Low complexity" evidence="11">
    <location>
        <begin position="50"/>
        <end position="61"/>
    </location>
</feature>
<dbReference type="InterPro" id="IPR022658">
    <property type="entry name" value="XPA_CS"/>
</dbReference>
<keyword evidence="5" id="KW-0863">Zinc-finger</keyword>
<keyword evidence="15" id="KW-1185">Reference proteome</keyword>
<evidence type="ECO:0000256" key="8">
    <source>
        <dbReference type="ARBA" id="ARBA00023204"/>
    </source>
</evidence>
<dbReference type="PANTHER" id="PTHR10142:SF0">
    <property type="entry name" value="DNA REPAIR PROTEIN COMPLEMENTING XP-A CELLS"/>
    <property type="match status" value="1"/>
</dbReference>
<gene>
    <name evidence="14" type="ORF">PHLCEN_2v10969</name>
</gene>
<dbReference type="InterPro" id="IPR049450">
    <property type="entry name" value="ACOT8-like_C"/>
</dbReference>
<evidence type="ECO:0000256" key="3">
    <source>
        <dbReference type="ARBA" id="ARBA00022723"/>
    </source>
</evidence>
<dbReference type="Gene3D" id="3.90.530.10">
    <property type="entry name" value="XPA C-terminal domain"/>
    <property type="match status" value="1"/>
</dbReference>
<dbReference type="PANTHER" id="PTHR10142">
    <property type="entry name" value="DNA REPAIR PROTEIN COMPLEMENTING XP-A CELLS"/>
    <property type="match status" value="1"/>
</dbReference>
<keyword evidence="6" id="KW-0862">Zinc</keyword>
<sequence>MSEFVLGSSTRPVTPPPRQPANLDLTPEQVKRIEINRLRAKAKQREREQNASSSSALNANSKRPLGVIPDSSTSPTAPRPEPKLKPDSRLGKYFEYDLSKMVNSKGGFLVEDGKEVDAELRAKEKERERQRAMQNMEPPIFLDPSMNPKCNECGSMDIDQTYKKVFGCLVCNGCKNSKPEKYGLLTKTECKEDYLLTDPELRDQELMPHLLKANPHKSTFANMMLFLRYQVEDFAWKKWGSPEALDVEWERRVAEKKKKKNKKFEKSLQELRKRTRETVWQRRKDQEHKHVFGEVEKDPDDYPKMAELPNNQVESRQPADALEVEQLDLNLYRSKRLWLPFSGRGVFGGQVISQALVSATNCVDPAFRLHITAPSIGSGRGVVSGRMYTQSGTLVAVMTQEGVIRADVRDPSKPKL</sequence>
<dbReference type="EMBL" id="MLYV02001103">
    <property type="protein sequence ID" value="PSR73157.1"/>
    <property type="molecule type" value="Genomic_DNA"/>
</dbReference>
<dbReference type="InterPro" id="IPR022656">
    <property type="entry name" value="XPA_C"/>
</dbReference>